<accession>A0A921FZN4</accession>
<proteinExistence type="inferred from homology"/>
<dbReference type="Proteomes" id="UP000698173">
    <property type="component" value="Unassembled WGS sequence"/>
</dbReference>
<dbReference type="PANTHER" id="PTHR39161">
    <property type="entry name" value="ADAPTER PROTEIN MECA"/>
    <property type="match status" value="1"/>
</dbReference>
<dbReference type="GO" id="GO:0030674">
    <property type="term" value="F:protein-macromolecule adaptor activity"/>
    <property type="evidence" value="ECO:0007669"/>
    <property type="project" value="UniProtKB-UniRule"/>
</dbReference>
<dbReference type="HAMAP" id="MF_01124">
    <property type="entry name" value="MecA"/>
    <property type="match status" value="1"/>
</dbReference>
<dbReference type="Pfam" id="PF05389">
    <property type="entry name" value="MecA"/>
    <property type="match status" value="1"/>
</dbReference>
<dbReference type="PANTHER" id="PTHR39161:SF1">
    <property type="entry name" value="ADAPTER PROTEIN MECA 1"/>
    <property type="match status" value="1"/>
</dbReference>
<name>A0A921FZN4_SPOPS</name>
<evidence type="ECO:0000313" key="4">
    <source>
        <dbReference type="Proteomes" id="UP000698173"/>
    </source>
</evidence>
<dbReference type="InterPro" id="IPR038471">
    <property type="entry name" value="MecA_C_sf"/>
</dbReference>
<reference evidence="3" key="1">
    <citation type="journal article" date="2021" name="PeerJ">
        <title>Extensive microbial diversity within the chicken gut microbiome revealed by metagenomics and culture.</title>
        <authorList>
            <person name="Gilroy R."/>
            <person name="Ravi A."/>
            <person name="Getino M."/>
            <person name="Pursley I."/>
            <person name="Horton D.L."/>
            <person name="Alikhan N.F."/>
            <person name="Baker D."/>
            <person name="Gharbi K."/>
            <person name="Hall N."/>
            <person name="Watson M."/>
            <person name="Adriaenssens E.M."/>
            <person name="Foster-Nyarko E."/>
            <person name="Jarju S."/>
            <person name="Secka A."/>
            <person name="Antonio M."/>
            <person name="Oren A."/>
            <person name="Chaudhuri R.R."/>
            <person name="La Ragione R."/>
            <person name="Hildebrand F."/>
            <person name="Pallen M.J."/>
        </authorList>
    </citation>
    <scope>NUCLEOTIDE SEQUENCE</scope>
    <source>
        <strain evidence="3">CHK171-7178</strain>
    </source>
</reference>
<sequence length="221" mass="26136">MEIERINENTVKFFLSYIDIEERGFTREEVWYNRDKSEELFWEMMDEVSDESEFEVEGPLWIQVHAMSGGIEVTVTRAQISENGDAMESPFSSDDPRKMFQHGKMFDHDDEDETMPGIEDTAFEWHDNIFVFTDFDDLIPLADRMIDYEIKTSLYAFENNYYLHVIYDIEAMDDSRKTDLFSLLSEFGVPSNMTSHRIEEYGKVIMEEDVFSEIQKYFGAK</sequence>
<reference evidence="3" key="2">
    <citation type="submission" date="2021-09" db="EMBL/GenBank/DDBJ databases">
        <authorList>
            <person name="Gilroy R."/>
        </authorList>
    </citation>
    <scope>NUCLEOTIDE SEQUENCE</scope>
    <source>
        <strain evidence="3">CHK171-7178</strain>
    </source>
</reference>
<evidence type="ECO:0000256" key="2">
    <source>
        <dbReference type="HAMAP-Rule" id="MF_01124"/>
    </source>
</evidence>
<comment type="subunit">
    <text evidence="2">Homodimer.</text>
</comment>
<evidence type="ECO:0000313" key="3">
    <source>
        <dbReference type="EMBL" id="HJF32001.1"/>
    </source>
</evidence>
<evidence type="ECO:0000256" key="1">
    <source>
        <dbReference type="ARBA" id="ARBA00005397"/>
    </source>
</evidence>
<comment type="caution">
    <text evidence="3">The sequence shown here is derived from an EMBL/GenBank/DDBJ whole genome shotgun (WGS) entry which is preliminary data.</text>
</comment>
<dbReference type="NCBIfam" id="NF002644">
    <property type="entry name" value="PRK02315.1-5"/>
    <property type="match status" value="1"/>
</dbReference>
<dbReference type="AlphaFoldDB" id="A0A921FZN4"/>
<protein>
    <recommendedName>
        <fullName evidence="2">Adapter protein MecA</fullName>
    </recommendedName>
</protein>
<comment type="similarity">
    <text evidence="1 2">Belongs to the MecA family.</text>
</comment>
<organism evidence="3 4">
    <name type="scientific">Sporosarcina psychrophila</name>
    <name type="common">Bacillus psychrophilus</name>
    <dbReference type="NCBI Taxonomy" id="1476"/>
    <lineage>
        <taxon>Bacteria</taxon>
        <taxon>Bacillati</taxon>
        <taxon>Bacillota</taxon>
        <taxon>Bacilli</taxon>
        <taxon>Bacillales</taxon>
        <taxon>Caryophanaceae</taxon>
        <taxon>Sporosarcina</taxon>
    </lineage>
</organism>
<dbReference type="EMBL" id="DYWT01000157">
    <property type="protein sequence ID" value="HJF32001.1"/>
    <property type="molecule type" value="Genomic_DNA"/>
</dbReference>
<dbReference type="PIRSF" id="PIRSF029008">
    <property type="entry name" value="MecA"/>
    <property type="match status" value="1"/>
</dbReference>
<dbReference type="Gene3D" id="3.30.70.1950">
    <property type="match status" value="1"/>
</dbReference>
<comment type="function">
    <text evidence="2">Enables the recognition and targeting of unfolded and aggregated proteins to the ClpC protease or to other proteins involved in proteolysis.</text>
</comment>
<gene>
    <name evidence="2 3" type="primary">mecA</name>
    <name evidence="3" type="ORF">K8V56_09520</name>
</gene>
<dbReference type="InterPro" id="IPR008681">
    <property type="entry name" value="Neg-reg_MecA"/>
</dbReference>
<comment type="domain">
    <text evidence="2">The N-terminal domain probably binds unfolded/aggregated proteins; the C-terminal domain interacts with ClpC.</text>
</comment>